<dbReference type="Proteomes" id="UP001223586">
    <property type="component" value="Unassembled WGS sequence"/>
</dbReference>
<keyword evidence="2" id="KW-1185">Reference proteome</keyword>
<protein>
    <submittedName>
        <fullName evidence="1">Uncharacterized protein</fullName>
    </submittedName>
</protein>
<evidence type="ECO:0000313" key="2">
    <source>
        <dbReference type="Proteomes" id="UP001223586"/>
    </source>
</evidence>
<reference evidence="1 2" key="1">
    <citation type="submission" date="2023-07" db="EMBL/GenBank/DDBJ databases">
        <title>Genomic Encyclopedia of Type Strains, Phase IV (KMG-IV): sequencing the most valuable type-strain genomes for metagenomic binning, comparative biology and taxonomic classification.</title>
        <authorList>
            <person name="Goeker M."/>
        </authorList>
    </citation>
    <scope>NUCLEOTIDE SEQUENCE [LARGE SCALE GENOMIC DNA]</scope>
    <source>
        <strain evidence="1 2">DSM 23837</strain>
    </source>
</reference>
<comment type="caution">
    <text evidence="1">The sequence shown here is derived from an EMBL/GenBank/DDBJ whole genome shotgun (WGS) entry which is preliminary data.</text>
</comment>
<evidence type="ECO:0000313" key="1">
    <source>
        <dbReference type="EMBL" id="MDQ0174436.1"/>
    </source>
</evidence>
<name>A0ABT9WMK5_9BACI</name>
<sequence length="370" mass="42506">MAKLYDVKVLDMVDGEVKKIEYDGHVYVKTSAPAQVGDVMLEVRGTSTRTADAFYKVEKLDDYVRVSDDRNGLHGWVKEQQGDYFYIFRKVGDSQFRKIDRKPAVGDYVKFNEDCWDASAGVYYEIIGIDEDGDLEFIDDVGDENIAMFEHDDFEVFEKVVDKPNKPKFKVGDYIVPLPETNGRYRITNTEMKLGVVKRIMSNKRIEVEVLNHENKREKGYTAYVEERYFRHATEEEIFNPGTKVRLNIPEGKRPRYGWGYVENGVIGEVRRVVVGRLGEKKIVVDFPCNGKWYGDPSELVIVNDDVEIPKYEVGDIVRIVGIHHGRKGMIGEVSWVDDHVSVLTKKPERVDEAEAVELIAKASDRFDIK</sequence>
<dbReference type="RefSeq" id="WP_307225892.1">
    <property type="nucleotide sequence ID" value="NZ_JAUSTT010000001.1"/>
</dbReference>
<dbReference type="EMBL" id="JAUSTT010000001">
    <property type="protein sequence ID" value="MDQ0174436.1"/>
    <property type="molecule type" value="Genomic_DNA"/>
</dbReference>
<proteinExistence type="predicted"/>
<accession>A0ABT9WMK5</accession>
<gene>
    <name evidence="1" type="ORF">J2S08_000267</name>
</gene>
<organism evidence="1 2">
    <name type="scientific">Bacillus chungangensis</name>
    <dbReference type="NCBI Taxonomy" id="587633"/>
    <lineage>
        <taxon>Bacteria</taxon>
        <taxon>Bacillati</taxon>
        <taxon>Bacillota</taxon>
        <taxon>Bacilli</taxon>
        <taxon>Bacillales</taxon>
        <taxon>Bacillaceae</taxon>
        <taxon>Bacillus</taxon>
    </lineage>
</organism>